<keyword evidence="5" id="KW-1185">Reference proteome</keyword>
<dbReference type="Pfam" id="PF13646">
    <property type="entry name" value="HEAT_2"/>
    <property type="match status" value="1"/>
</dbReference>
<dbReference type="Ensembl" id="ENSNPET00000014432.1">
    <property type="protein sequence ID" value="ENSNPEP00000014090.1"/>
    <property type="gene ID" value="ENSNPEG00000010523.1"/>
</dbReference>
<dbReference type="InterPro" id="IPR025283">
    <property type="entry name" value="DUF4042"/>
</dbReference>
<dbReference type="PANTHER" id="PTHR13366:SF0">
    <property type="entry name" value="HEAT REPEAT-CONTAINING PROTEIN 6"/>
    <property type="match status" value="1"/>
</dbReference>
<reference evidence="4" key="1">
    <citation type="submission" date="2025-08" db="UniProtKB">
        <authorList>
            <consortium name="Ensembl"/>
        </authorList>
    </citation>
    <scope>IDENTIFICATION</scope>
</reference>
<feature type="region of interest" description="Disordered" evidence="2">
    <location>
        <begin position="609"/>
        <end position="628"/>
    </location>
</feature>
<evidence type="ECO:0000259" key="3">
    <source>
        <dbReference type="Pfam" id="PF13251"/>
    </source>
</evidence>
<feature type="compositionally biased region" description="Basic residues" evidence="2">
    <location>
        <begin position="315"/>
        <end position="325"/>
    </location>
</feature>
<name>A0A8C6ZDN2_NOTPE</name>
<evidence type="ECO:0000313" key="4">
    <source>
        <dbReference type="Ensembl" id="ENSNPEP00000014090.1"/>
    </source>
</evidence>
<dbReference type="AlphaFoldDB" id="A0A8C6ZDN2"/>
<dbReference type="InterPro" id="IPR011989">
    <property type="entry name" value="ARM-like"/>
</dbReference>
<dbReference type="Gene3D" id="1.25.10.10">
    <property type="entry name" value="Leucine-rich Repeat Variant"/>
    <property type="match status" value="3"/>
</dbReference>
<feature type="domain" description="DUF4042" evidence="3">
    <location>
        <begin position="418"/>
        <end position="599"/>
    </location>
</feature>
<proteinExistence type="predicted"/>
<dbReference type="SUPFAM" id="SSF48371">
    <property type="entry name" value="ARM repeat"/>
    <property type="match status" value="2"/>
</dbReference>
<dbReference type="InterPro" id="IPR052107">
    <property type="entry name" value="HEAT6"/>
</dbReference>
<dbReference type="Pfam" id="PF13251">
    <property type="entry name" value="DUF4042"/>
    <property type="match status" value="1"/>
</dbReference>
<accession>A0A8C6ZDN2</accession>
<feature type="compositionally biased region" description="Low complexity" evidence="2">
    <location>
        <begin position="609"/>
        <end position="618"/>
    </location>
</feature>
<gene>
    <name evidence="4" type="primary">HEATR6</name>
</gene>
<protein>
    <recommendedName>
        <fullName evidence="1">HEAT repeat-containing protein 6</fullName>
    </recommendedName>
</protein>
<evidence type="ECO:0000256" key="2">
    <source>
        <dbReference type="SAM" id="MobiDB-lite"/>
    </source>
</evidence>
<reference evidence="4" key="2">
    <citation type="submission" date="2025-09" db="UniProtKB">
        <authorList>
            <consortium name="Ensembl"/>
        </authorList>
    </citation>
    <scope>IDENTIFICATION</scope>
</reference>
<dbReference type="Proteomes" id="UP000694420">
    <property type="component" value="Unplaced"/>
</dbReference>
<evidence type="ECO:0000313" key="5">
    <source>
        <dbReference type="Proteomes" id="UP000694420"/>
    </source>
</evidence>
<organism evidence="4 5">
    <name type="scientific">Nothoprocta perdicaria</name>
    <name type="common">Chilean tinamou</name>
    <name type="synonym">Crypturus perdicarius</name>
    <dbReference type="NCBI Taxonomy" id="30464"/>
    <lineage>
        <taxon>Eukaryota</taxon>
        <taxon>Metazoa</taxon>
        <taxon>Chordata</taxon>
        <taxon>Craniata</taxon>
        <taxon>Vertebrata</taxon>
        <taxon>Euteleostomi</taxon>
        <taxon>Archelosauria</taxon>
        <taxon>Archosauria</taxon>
        <taxon>Dinosauria</taxon>
        <taxon>Saurischia</taxon>
        <taxon>Theropoda</taxon>
        <taxon>Coelurosauria</taxon>
        <taxon>Aves</taxon>
        <taxon>Palaeognathae</taxon>
        <taxon>Tinamiformes</taxon>
        <taxon>Tinamidae</taxon>
        <taxon>Nothoprocta</taxon>
    </lineage>
</organism>
<evidence type="ECO:0000256" key="1">
    <source>
        <dbReference type="ARBA" id="ARBA00015263"/>
    </source>
</evidence>
<dbReference type="InterPro" id="IPR016024">
    <property type="entry name" value="ARM-type_fold"/>
</dbReference>
<feature type="region of interest" description="Disordered" evidence="2">
    <location>
        <begin position="309"/>
        <end position="349"/>
    </location>
</feature>
<sequence length="1052" mass="116046">ARRTGSGGAWPRRKMAAVAVPQAEPGAGGSLRRYLSRLGALRPQPGAERPAARRTELHLLFDQLISESCGPAAPADVCALLVQACQLVSFDQEHLVSKVSQLIHHLLNRFQVVVDEQNLNFLLSYSISALKQCSSWTHVEILQALAALVYNNGPKCQKYLPDLLGKAGLLLQYSDCAQPDVELRRAAVRSMANLCLSVPGQPYLDESYRNVCFQTFLSILQSSKTPDVDDITFCMLLQNALKGIQSLLNGGKMKLMQTDHLGSLLAVVKKCMFHGLPGLSIEMPPALYPAPLPQYDKRVPVKQEQSELAAFKQTGNRRKKSKGKQKKEEFGEDTKEDLADTGNESTQETDMLKLHTGGVQKSPCSNPRSHALDFAHMRPEKNHLSSHYNNWKRISSSESEYSDAEGGIQSKTRSYQAKVRQGALACFLSAIKSIEKRILYGYWSAFVPDGPGIGSPQSVSLMTIALKDPSPKTRACSLQVLSAILEGSKQFLSVAEDANDHKRAFTPFSVTVASSIRELHRCLLLALVAESSSQTLTQIIKCLANLVSNAPYNRLKPGLLTRVWNQIKPYICHKDVNVRVSSLTLLGAIVSIQAPLPEVQLLLQQPSSSGLNNSGTGTPHRSNSSEQWRKTLRLEGEPPNPEPCWLIRLCISIIVLPREDPCSDSDANFPSGNVYEPSPVRLESLQSDRQVLCITLLLGLNHSENPLVKAAAARALGVYILFSCLRQDVMFVADTANAILNSLHDKSPNVRAKAAWSLGNLTDTLIVNMETMGQSFQEEFSDLLLLKMLRSATEASKDRDKVKSNAVRALGNLLHFLQLYHIRNPRFREAIEESIQALISTVQSEATMKVRWNACYALGNVFKNPALPLGEAPWTTQAYSALCSVVKSCKNFKVRIKSAMALSIPSKRECYGPSEQFCQIWSALVVALQKSEDTEDFLEFKYSASLRTQICQALIHLLSLAKTTDLLFISETLSESGDAIKCCVLQYMKSGVEEDEGETHTNLCEREKAVKGAIEHLGGLEKQLEGKARVRVAAYLEDILTNHVHATQLTEA</sequence>
<dbReference type="PANTHER" id="PTHR13366">
    <property type="entry name" value="MALARIA ANTIGEN-RELATED"/>
    <property type="match status" value="1"/>
</dbReference>
<feature type="compositionally biased region" description="Basic and acidic residues" evidence="2">
    <location>
        <begin position="326"/>
        <end position="338"/>
    </location>
</feature>